<dbReference type="EMBL" id="DYUD01000023">
    <property type="protein sequence ID" value="HJG89243.1"/>
    <property type="molecule type" value="Genomic_DNA"/>
</dbReference>
<accession>A0A921SV36</accession>
<reference evidence="4" key="1">
    <citation type="journal article" date="2021" name="PeerJ">
        <title>Extensive microbial diversity within the chicken gut microbiome revealed by metagenomics and culture.</title>
        <authorList>
            <person name="Gilroy R."/>
            <person name="Ravi A."/>
            <person name="Getino M."/>
            <person name="Pursley I."/>
            <person name="Horton D.L."/>
            <person name="Alikhan N.F."/>
            <person name="Baker D."/>
            <person name="Gharbi K."/>
            <person name="Hall N."/>
            <person name="Watson M."/>
            <person name="Adriaenssens E.M."/>
            <person name="Foster-Nyarko E."/>
            <person name="Jarju S."/>
            <person name="Secka A."/>
            <person name="Antonio M."/>
            <person name="Oren A."/>
            <person name="Chaudhuri R.R."/>
            <person name="La Ragione R."/>
            <person name="Hildebrand F."/>
            <person name="Pallen M.J."/>
        </authorList>
    </citation>
    <scope>NUCLEOTIDE SEQUENCE</scope>
    <source>
        <strain evidence="4">CHK121-7720</strain>
    </source>
</reference>
<dbReference type="Gene3D" id="3.30.1330.60">
    <property type="entry name" value="OmpA-like domain"/>
    <property type="match status" value="1"/>
</dbReference>
<dbReference type="GO" id="GO:0016020">
    <property type="term" value="C:membrane"/>
    <property type="evidence" value="ECO:0007669"/>
    <property type="project" value="UniProtKB-UniRule"/>
</dbReference>
<evidence type="ECO:0000256" key="1">
    <source>
        <dbReference type="PROSITE-ProRule" id="PRU00473"/>
    </source>
</evidence>
<keyword evidence="1" id="KW-0472">Membrane</keyword>
<keyword evidence="2" id="KW-0732">Signal</keyword>
<dbReference type="InterPro" id="IPR036737">
    <property type="entry name" value="OmpA-like_sf"/>
</dbReference>
<evidence type="ECO:0000256" key="2">
    <source>
        <dbReference type="SAM" id="SignalP"/>
    </source>
</evidence>
<feature type="chain" id="PRO_5037434710" evidence="2">
    <location>
        <begin position="27"/>
        <end position="395"/>
    </location>
</feature>
<dbReference type="Proteomes" id="UP000757103">
    <property type="component" value="Unassembled WGS sequence"/>
</dbReference>
<gene>
    <name evidence="4" type="ORF">K8U91_07215</name>
</gene>
<dbReference type="PANTHER" id="PTHR30329">
    <property type="entry name" value="STATOR ELEMENT OF FLAGELLAR MOTOR COMPLEX"/>
    <property type="match status" value="1"/>
</dbReference>
<dbReference type="Pfam" id="PF00691">
    <property type="entry name" value="OmpA"/>
    <property type="match status" value="1"/>
</dbReference>
<evidence type="ECO:0000313" key="5">
    <source>
        <dbReference type="Proteomes" id="UP000757103"/>
    </source>
</evidence>
<reference evidence="4" key="2">
    <citation type="submission" date="2021-09" db="EMBL/GenBank/DDBJ databases">
        <authorList>
            <person name="Gilroy R."/>
        </authorList>
    </citation>
    <scope>NUCLEOTIDE SEQUENCE</scope>
    <source>
        <strain evidence="4">CHK121-7720</strain>
    </source>
</reference>
<feature type="signal peptide" evidence="2">
    <location>
        <begin position="1"/>
        <end position="26"/>
    </location>
</feature>
<proteinExistence type="predicted"/>
<feature type="domain" description="OmpA-like" evidence="3">
    <location>
        <begin position="281"/>
        <end position="395"/>
    </location>
</feature>
<dbReference type="CDD" id="cd07185">
    <property type="entry name" value="OmpA_C-like"/>
    <property type="match status" value="1"/>
</dbReference>
<dbReference type="PANTHER" id="PTHR30329:SF21">
    <property type="entry name" value="LIPOPROTEIN YIAD-RELATED"/>
    <property type="match status" value="1"/>
</dbReference>
<evidence type="ECO:0000259" key="3">
    <source>
        <dbReference type="PROSITE" id="PS51123"/>
    </source>
</evidence>
<comment type="caution">
    <text evidence="4">The sequence shown here is derived from an EMBL/GenBank/DDBJ whole genome shotgun (WGS) entry which is preliminary data.</text>
</comment>
<organism evidence="4 5">
    <name type="scientific">Barnesiella viscericola</name>
    <dbReference type="NCBI Taxonomy" id="397865"/>
    <lineage>
        <taxon>Bacteria</taxon>
        <taxon>Pseudomonadati</taxon>
        <taxon>Bacteroidota</taxon>
        <taxon>Bacteroidia</taxon>
        <taxon>Bacteroidales</taxon>
        <taxon>Barnesiellaceae</taxon>
        <taxon>Barnesiella</taxon>
    </lineage>
</organism>
<protein>
    <submittedName>
        <fullName evidence="4">OmpA family protein</fullName>
    </submittedName>
</protein>
<name>A0A921SV36_9BACT</name>
<dbReference type="PROSITE" id="PS51123">
    <property type="entry name" value="OMPA_2"/>
    <property type="match status" value="1"/>
</dbReference>
<sequence length="395" mass="44182">MKTKFFYLAVALATTSMLGYTESAGAQALIVEEDVSVTEVLPGKPRYYSDSHKNNWFISLGAGGQTFFTEHTGDAQYTLAMDFAVGKWISPFLGFRLSAMGGALHTNWPYAEGVMTHMRYAALYGDLMWNMFNTFHGYNERRVFSIIPFIGIGGIYSFHNTPYGRETYAFPLTAGIKLNFRLSHYVDFFLEGRGNLIGDHFNGIVEGTEVESVVSAIGGFSIKFGKDRFKAYDAYADQLMINQLNNKVNMLRSQLNECESREVECPPCPEPVVEEVTVVEPAGCNQELTGVVRFTINSAVVSDEEMVNVYNIAQWLKSNPSCNISVIGYADKDTGTPEYNKQLSQRRAESVVKLLTEKYNIDKKRVQIVANGSDSQLYPQNNNWNRIVVFAGSAQ</sequence>
<dbReference type="InterPro" id="IPR050330">
    <property type="entry name" value="Bact_OuterMem_StrucFunc"/>
</dbReference>
<dbReference type="RefSeq" id="WP_273306278.1">
    <property type="nucleotide sequence ID" value="NZ_DYUD01000023.1"/>
</dbReference>
<dbReference type="AlphaFoldDB" id="A0A921SV36"/>
<dbReference type="InterPro" id="IPR006665">
    <property type="entry name" value="OmpA-like"/>
</dbReference>
<dbReference type="SUPFAM" id="SSF103088">
    <property type="entry name" value="OmpA-like"/>
    <property type="match status" value="1"/>
</dbReference>
<evidence type="ECO:0000313" key="4">
    <source>
        <dbReference type="EMBL" id="HJG89243.1"/>
    </source>
</evidence>